<dbReference type="SUPFAM" id="SSF109604">
    <property type="entry name" value="HD-domain/PDEase-like"/>
    <property type="match status" value="1"/>
</dbReference>
<dbReference type="RefSeq" id="WP_239510477.1">
    <property type="nucleotide sequence ID" value="NZ_CP196982.1"/>
</dbReference>
<evidence type="ECO:0000313" key="2">
    <source>
        <dbReference type="Proteomes" id="UP001290894"/>
    </source>
</evidence>
<dbReference type="EMBL" id="JAXUAC010000040">
    <property type="protein sequence ID" value="MDZ7513772.1"/>
    <property type="molecule type" value="Genomic_DNA"/>
</dbReference>
<proteinExistence type="predicted"/>
<accession>A0ABU5MLY2</accession>
<gene>
    <name evidence="1" type="ORF">U5F72_18320</name>
</gene>
<evidence type="ECO:0000313" key="1">
    <source>
        <dbReference type="EMBL" id="MDZ7513772.1"/>
    </source>
</evidence>
<organism evidence="1 2">
    <name type="scientific">Stenotrophomonas muris</name>
    <dbReference type="NCBI Taxonomy" id="2963283"/>
    <lineage>
        <taxon>Bacteria</taxon>
        <taxon>Pseudomonadati</taxon>
        <taxon>Pseudomonadota</taxon>
        <taxon>Gammaproteobacteria</taxon>
        <taxon>Lysobacterales</taxon>
        <taxon>Lysobacteraceae</taxon>
        <taxon>Stenotrophomonas</taxon>
    </lineage>
</organism>
<dbReference type="Proteomes" id="UP001290894">
    <property type="component" value="Unassembled WGS sequence"/>
</dbReference>
<name>A0ABU5MLY2_9GAMM</name>
<keyword evidence="2" id="KW-1185">Reference proteome</keyword>
<comment type="caution">
    <text evidence="1">The sequence shown here is derived from an EMBL/GenBank/DDBJ whole genome shotgun (WGS) entry which is preliminary data.</text>
</comment>
<reference evidence="1 2" key="1">
    <citation type="submission" date="2023-12" db="EMBL/GenBank/DDBJ databases">
        <title>'Antibacterial potential of Stenotrophomonas maltophilia cystic fibrosis isolates' (manuscript under preparation).</title>
        <authorList>
            <person name="Crisan C.V."/>
            <person name="Pettis M."/>
            <person name="Goldberg J.B."/>
        </authorList>
    </citation>
    <scope>NUCLEOTIDE SEQUENCE [LARGE SCALE GENOMIC DNA]</scope>
    <source>
        <strain evidence="1 2">CCV155</strain>
    </source>
</reference>
<sequence>MGASTTAAASARNCARISKETATDWVALARTLATEAHAGQIDKAGQPYIGHVARVAAAVCGDDDAEVVAWLHDVAEDCPAFAARIEVFPAPLREAVQLLNRDAAPDADSYYARIAAHPLALKVKRADLDDNADPQRLAMLDAATAARLHGKYAHARAALGI</sequence>
<dbReference type="Gene3D" id="1.10.3210.10">
    <property type="entry name" value="Hypothetical protein af1432"/>
    <property type="match status" value="1"/>
</dbReference>
<protein>
    <submittedName>
        <fullName evidence="1">Phosphohydrolase</fullName>
    </submittedName>
</protein>